<dbReference type="Proteomes" id="UP000250235">
    <property type="component" value="Unassembled WGS sequence"/>
</dbReference>
<reference evidence="2 3" key="1">
    <citation type="journal article" date="2015" name="Proc. Natl. Acad. Sci. U.S.A.">
        <title>The resurrection genome of Boea hygrometrica: A blueprint for survival of dehydration.</title>
        <authorList>
            <person name="Xiao L."/>
            <person name="Yang G."/>
            <person name="Zhang L."/>
            <person name="Yang X."/>
            <person name="Zhao S."/>
            <person name="Ji Z."/>
            <person name="Zhou Q."/>
            <person name="Hu M."/>
            <person name="Wang Y."/>
            <person name="Chen M."/>
            <person name="Xu Y."/>
            <person name="Jin H."/>
            <person name="Xiao X."/>
            <person name="Hu G."/>
            <person name="Bao F."/>
            <person name="Hu Y."/>
            <person name="Wan P."/>
            <person name="Li L."/>
            <person name="Deng X."/>
            <person name="Kuang T."/>
            <person name="Xiang C."/>
            <person name="Zhu J.K."/>
            <person name="Oliver M.J."/>
            <person name="He Y."/>
        </authorList>
    </citation>
    <scope>NUCLEOTIDE SEQUENCE [LARGE SCALE GENOMIC DNA]</scope>
    <source>
        <strain evidence="3">cv. XS01</strain>
    </source>
</reference>
<evidence type="ECO:0000313" key="3">
    <source>
        <dbReference type="Proteomes" id="UP000250235"/>
    </source>
</evidence>
<evidence type="ECO:0000313" key="2">
    <source>
        <dbReference type="EMBL" id="KZV46899.1"/>
    </source>
</evidence>
<feature type="region of interest" description="Disordered" evidence="1">
    <location>
        <begin position="14"/>
        <end position="33"/>
    </location>
</feature>
<protein>
    <submittedName>
        <fullName evidence="2">Kinase family protein</fullName>
    </submittedName>
</protein>
<keyword evidence="2" id="KW-0808">Transferase</keyword>
<keyword evidence="2" id="KW-0418">Kinase</keyword>
<gene>
    <name evidence="2" type="ORF">F511_34668</name>
</gene>
<evidence type="ECO:0000256" key="1">
    <source>
        <dbReference type="SAM" id="MobiDB-lite"/>
    </source>
</evidence>
<dbReference type="AlphaFoldDB" id="A0A2Z7CQA1"/>
<organism evidence="2 3">
    <name type="scientific">Dorcoceras hygrometricum</name>
    <dbReference type="NCBI Taxonomy" id="472368"/>
    <lineage>
        <taxon>Eukaryota</taxon>
        <taxon>Viridiplantae</taxon>
        <taxon>Streptophyta</taxon>
        <taxon>Embryophyta</taxon>
        <taxon>Tracheophyta</taxon>
        <taxon>Spermatophyta</taxon>
        <taxon>Magnoliopsida</taxon>
        <taxon>eudicotyledons</taxon>
        <taxon>Gunneridae</taxon>
        <taxon>Pentapetalae</taxon>
        <taxon>asterids</taxon>
        <taxon>lamiids</taxon>
        <taxon>Lamiales</taxon>
        <taxon>Gesneriaceae</taxon>
        <taxon>Didymocarpoideae</taxon>
        <taxon>Trichosporeae</taxon>
        <taxon>Loxocarpinae</taxon>
        <taxon>Dorcoceras</taxon>
    </lineage>
</organism>
<name>A0A2Z7CQA1_9LAMI</name>
<feature type="compositionally biased region" description="Basic and acidic residues" evidence="1">
    <location>
        <begin position="54"/>
        <end position="64"/>
    </location>
</feature>
<keyword evidence="3" id="KW-1185">Reference proteome</keyword>
<proteinExistence type="predicted"/>
<feature type="compositionally biased region" description="Basic and acidic residues" evidence="1">
    <location>
        <begin position="14"/>
        <end position="27"/>
    </location>
</feature>
<dbReference type="EMBL" id="KQ995353">
    <property type="protein sequence ID" value="KZV46899.1"/>
    <property type="molecule type" value="Genomic_DNA"/>
</dbReference>
<feature type="region of interest" description="Disordered" evidence="1">
    <location>
        <begin position="42"/>
        <end position="64"/>
    </location>
</feature>
<sequence length="92" mass="10256">MALEEKIAKLVNQIREEKTGSGKRKPDQGSQQLDAYDGEAEGCFSEESNQLGRKPAEKPARRSDLLSVMNKLARSSSRVGMNRTRAAEFKSR</sequence>
<dbReference type="GO" id="GO:0016301">
    <property type="term" value="F:kinase activity"/>
    <property type="evidence" value="ECO:0007669"/>
    <property type="project" value="UniProtKB-KW"/>
</dbReference>
<accession>A0A2Z7CQA1</accession>